<dbReference type="Pfam" id="PF18090">
    <property type="entry name" value="SoPB_HTH"/>
    <property type="match status" value="1"/>
</dbReference>
<sequence length="332" mass="38083">MSKKHDAIFDDVLSDLDGPARPTSGRESARFLKRSTTINDRMSGELEEKTLRWVDPSECRMWERHNRDYALLNEENCRDLIDGIRAQGRQEFAAVVRPIDDPNFKYEVICGARRHFAVSWLRANNYTQFKYLVEPREMSDEEAFRLADIENREREDISDYERAIDYADAIARYYGGKQKAMAERLEVSQPWLSRYLALASLPAQIVGAFPSIRDLKERHARDLKPLLARPATADPVLAQAARIEAQQQSARNGRGPFVDPMDVVKQLRRAAEEPKAKPARKTDEVTFRRSAGEKGIVTRKKGRKFLIEFEDSMSEASLRGALDAFLKARFSK</sequence>
<dbReference type="SUPFAM" id="SSF110849">
    <property type="entry name" value="ParB/Sulfiredoxin"/>
    <property type="match status" value="1"/>
</dbReference>
<dbReference type="PANTHER" id="PTHR33375:SF1">
    <property type="entry name" value="CHROMOSOME-PARTITIONING PROTEIN PARB-RELATED"/>
    <property type="match status" value="1"/>
</dbReference>
<accession>J7FW57</accession>
<evidence type="ECO:0000256" key="1">
    <source>
        <dbReference type="ARBA" id="ARBA00006295"/>
    </source>
</evidence>
<reference evidence="4 5" key="2">
    <citation type="submission" date="2018-09" db="EMBL/GenBank/DDBJ databases">
        <title>Genomic Encyclopedia of Archaeal and Bacterial Type Strains, Phase II (KMG-II): from individual species to whole genera.</title>
        <authorList>
            <person name="Goeker M."/>
        </authorList>
    </citation>
    <scope>NUCLEOTIDE SEQUENCE [LARGE SCALE GENOMIC DNA]</scope>
    <source>
        <strain evidence="4 5">DSM 11458</strain>
    </source>
</reference>
<dbReference type="EMBL" id="JN172927">
    <property type="protein sequence ID" value="AFP55403.1"/>
    <property type="molecule type" value="Genomic_DNA"/>
</dbReference>
<dbReference type="RefSeq" id="WP_015063197.1">
    <property type="nucleotide sequence ID" value="NC_019364.1"/>
</dbReference>
<dbReference type="InterPro" id="IPR036086">
    <property type="entry name" value="ParB/Sulfiredoxin_sf"/>
</dbReference>
<dbReference type="GO" id="GO:0005694">
    <property type="term" value="C:chromosome"/>
    <property type="evidence" value="ECO:0007669"/>
    <property type="project" value="TreeGrafter"/>
</dbReference>
<dbReference type="InterPro" id="IPR037972">
    <property type="entry name" value="RepB_N"/>
</dbReference>
<dbReference type="NCBIfam" id="TIGR00180">
    <property type="entry name" value="parB_part"/>
    <property type="match status" value="1"/>
</dbReference>
<dbReference type="OrthoDB" id="7190674at2"/>
<protein>
    <submittedName>
        <fullName evidence="4">ParB family chromosome partitioning protein</fullName>
    </submittedName>
    <submittedName>
        <fullName evidence="3">Plasmid partitioning protein ParB</fullName>
    </submittedName>
</protein>
<comment type="similarity">
    <text evidence="1">Belongs to the ParB family.</text>
</comment>
<dbReference type="InterPro" id="IPR040873">
    <property type="entry name" value="SoPB_HTH"/>
</dbReference>
<dbReference type="AlphaFoldDB" id="J7FW57"/>
<dbReference type="CDD" id="cd16405">
    <property type="entry name" value="RepB_like_N"/>
    <property type="match status" value="1"/>
</dbReference>
<dbReference type="InterPro" id="IPR004437">
    <property type="entry name" value="ParB/RepB/Spo0J"/>
</dbReference>
<dbReference type="InterPro" id="IPR050336">
    <property type="entry name" value="Chromosome_partition/occlusion"/>
</dbReference>
<evidence type="ECO:0000259" key="2">
    <source>
        <dbReference type="SMART" id="SM00470"/>
    </source>
</evidence>
<keyword evidence="5" id="KW-1185">Reference proteome</keyword>
<dbReference type="EMBL" id="RAQK01000003">
    <property type="protein sequence ID" value="RKE92136.1"/>
    <property type="molecule type" value="Genomic_DNA"/>
</dbReference>
<geneLocation type="plasmid" evidence="3">
    <name>pSD118</name>
</geneLocation>
<dbReference type="PANTHER" id="PTHR33375">
    <property type="entry name" value="CHROMOSOME-PARTITIONING PROTEIN PARB-RELATED"/>
    <property type="match status" value="1"/>
</dbReference>
<evidence type="ECO:0000313" key="5">
    <source>
        <dbReference type="Proteomes" id="UP000284407"/>
    </source>
</evidence>
<keyword evidence="3" id="KW-0614">Plasmid</keyword>
<dbReference type="SUPFAM" id="SSF109709">
    <property type="entry name" value="KorB DNA-binding domain-like"/>
    <property type="match status" value="1"/>
</dbReference>
<evidence type="ECO:0000313" key="4">
    <source>
        <dbReference type="EMBL" id="RKE92136.1"/>
    </source>
</evidence>
<dbReference type="InterPro" id="IPR003115">
    <property type="entry name" value="ParB_N"/>
</dbReference>
<dbReference type="GO" id="GO:0003677">
    <property type="term" value="F:DNA binding"/>
    <property type="evidence" value="ECO:0007669"/>
    <property type="project" value="InterPro"/>
</dbReference>
<dbReference type="GO" id="GO:0007059">
    <property type="term" value="P:chromosome segregation"/>
    <property type="evidence" value="ECO:0007669"/>
    <property type="project" value="TreeGrafter"/>
</dbReference>
<dbReference type="SMART" id="SM00470">
    <property type="entry name" value="ParB"/>
    <property type="match status" value="1"/>
</dbReference>
<gene>
    <name evidence="3" type="primary">parB</name>
    <name evidence="4" type="ORF">C8N30_3893</name>
    <name evidence="3" type="ORF">pSD118_001</name>
</gene>
<dbReference type="Gene3D" id="1.10.10.2830">
    <property type="match status" value="1"/>
</dbReference>
<organism evidence="3">
    <name type="scientific">Sulfitobacter guttiformis</name>
    <dbReference type="NCBI Taxonomy" id="74349"/>
    <lineage>
        <taxon>Bacteria</taxon>
        <taxon>Pseudomonadati</taxon>
        <taxon>Pseudomonadota</taxon>
        <taxon>Alphaproteobacteria</taxon>
        <taxon>Rhodobacterales</taxon>
        <taxon>Roseobacteraceae</taxon>
        <taxon>Sulfitobacter</taxon>
    </lineage>
</organism>
<reference evidence="3" key="1">
    <citation type="journal article" date="2012" name="Environ. Microbiol.">
        <title>Think pink: photosynthesis, plasmids and the Roseobacter clade.</title>
        <authorList>
            <person name="Petersen J."/>
            <person name="Brinkmann H."/>
            <person name="Bunk B."/>
            <person name="Michael V."/>
            <person name="Pauker O."/>
            <person name="Pradella S."/>
        </authorList>
    </citation>
    <scope>NUCLEOTIDE SEQUENCE</scope>
    <source>
        <strain evidence="3">DSM 11458</strain>
        <plasmid evidence="3">pSD118</plasmid>
    </source>
</reference>
<dbReference type="Proteomes" id="UP000284407">
    <property type="component" value="Unassembled WGS sequence"/>
</dbReference>
<name>J7FW57_9RHOB</name>
<dbReference type="STRING" id="1443111.Z949_100"/>
<proteinExistence type="inferred from homology"/>
<evidence type="ECO:0000313" key="3">
    <source>
        <dbReference type="EMBL" id="AFP55403.1"/>
    </source>
</evidence>
<feature type="domain" description="ParB-like N-terminal" evidence="2">
    <location>
        <begin position="52"/>
        <end position="152"/>
    </location>
</feature>